<feature type="domain" description="Cathepsin propeptide inhibitor" evidence="13">
    <location>
        <begin position="39"/>
        <end position="97"/>
    </location>
</feature>
<keyword evidence="6" id="KW-0788">Thiol protease</keyword>
<reference evidence="14 15" key="1">
    <citation type="journal article" date="2022" name="Nat. Genet.">
        <title>Improved pea reference genome and pan-genome highlight genomic features and evolutionary characteristics.</title>
        <authorList>
            <person name="Yang T."/>
            <person name="Liu R."/>
            <person name="Luo Y."/>
            <person name="Hu S."/>
            <person name="Wang D."/>
            <person name="Wang C."/>
            <person name="Pandey M.K."/>
            <person name="Ge S."/>
            <person name="Xu Q."/>
            <person name="Li N."/>
            <person name="Li G."/>
            <person name="Huang Y."/>
            <person name="Saxena R.K."/>
            <person name="Ji Y."/>
            <person name="Li M."/>
            <person name="Yan X."/>
            <person name="He Y."/>
            <person name="Liu Y."/>
            <person name="Wang X."/>
            <person name="Xiang C."/>
            <person name="Varshney R.K."/>
            <person name="Ding H."/>
            <person name="Gao S."/>
            <person name="Zong X."/>
        </authorList>
    </citation>
    <scope>NUCLEOTIDE SEQUENCE [LARGE SCALE GENOMIC DNA]</scope>
    <source>
        <strain evidence="14 15">cv. Zhongwan 6</strain>
    </source>
</reference>
<evidence type="ECO:0000256" key="7">
    <source>
        <dbReference type="ARBA" id="ARBA00023157"/>
    </source>
</evidence>
<proteinExistence type="inferred from homology"/>
<evidence type="ECO:0000259" key="12">
    <source>
        <dbReference type="SMART" id="SM00645"/>
    </source>
</evidence>
<dbReference type="InterPro" id="IPR013201">
    <property type="entry name" value="Prot_inhib_I29"/>
</dbReference>
<organism evidence="14 15">
    <name type="scientific">Pisum sativum</name>
    <name type="common">Garden pea</name>
    <name type="synonym">Lathyrus oleraceus</name>
    <dbReference type="NCBI Taxonomy" id="3888"/>
    <lineage>
        <taxon>Eukaryota</taxon>
        <taxon>Viridiplantae</taxon>
        <taxon>Streptophyta</taxon>
        <taxon>Embryophyta</taxon>
        <taxon>Tracheophyta</taxon>
        <taxon>Spermatophyta</taxon>
        <taxon>Magnoliopsida</taxon>
        <taxon>eudicotyledons</taxon>
        <taxon>Gunneridae</taxon>
        <taxon>Pentapetalae</taxon>
        <taxon>rosids</taxon>
        <taxon>fabids</taxon>
        <taxon>Fabales</taxon>
        <taxon>Fabaceae</taxon>
        <taxon>Papilionoideae</taxon>
        <taxon>50 kb inversion clade</taxon>
        <taxon>NPAAA clade</taxon>
        <taxon>Hologalegina</taxon>
        <taxon>IRL clade</taxon>
        <taxon>Fabeae</taxon>
        <taxon>Lathyrus</taxon>
    </lineage>
</organism>
<evidence type="ECO:0000259" key="13">
    <source>
        <dbReference type="SMART" id="SM00848"/>
    </source>
</evidence>
<comment type="similarity">
    <text evidence="2">Belongs to the peptidase C1 family.</text>
</comment>
<gene>
    <name evidence="14" type="ORF">KIW84_073678</name>
</gene>
<dbReference type="InterPro" id="IPR013128">
    <property type="entry name" value="Peptidase_C1A"/>
</dbReference>
<comment type="caution">
    <text evidence="14">The sequence shown here is derived from an EMBL/GenBank/DDBJ whole genome shotgun (WGS) entry which is preliminary data.</text>
</comment>
<comment type="subcellular location">
    <subcellularLocation>
        <location evidence="1">Endoplasmic reticulum lumen</location>
    </subcellularLocation>
</comment>
<name>A0A9D4VQQ7_PEA</name>
<keyword evidence="15" id="KW-1185">Reference proteome</keyword>
<evidence type="ECO:0000256" key="5">
    <source>
        <dbReference type="ARBA" id="ARBA00022801"/>
    </source>
</evidence>
<dbReference type="GO" id="GO:0008234">
    <property type="term" value="F:cysteine-type peptidase activity"/>
    <property type="evidence" value="ECO:0007669"/>
    <property type="project" value="UniProtKB-KW"/>
</dbReference>
<dbReference type="CDD" id="cd02248">
    <property type="entry name" value="Peptidase_C1A"/>
    <property type="match status" value="1"/>
</dbReference>
<dbReference type="Pfam" id="PF08246">
    <property type="entry name" value="Inhibitor_I29"/>
    <property type="match status" value="1"/>
</dbReference>
<evidence type="ECO:0000256" key="8">
    <source>
        <dbReference type="ARBA" id="ARBA00023180"/>
    </source>
</evidence>
<dbReference type="SMART" id="SM00848">
    <property type="entry name" value="Inhibitor_I29"/>
    <property type="match status" value="1"/>
</dbReference>
<evidence type="ECO:0000256" key="9">
    <source>
        <dbReference type="ARBA" id="ARBA00069575"/>
    </source>
</evidence>
<dbReference type="Pfam" id="PF00112">
    <property type="entry name" value="Peptidase_C1"/>
    <property type="match status" value="1"/>
</dbReference>
<dbReference type="PROSITE" id="PS00639">
    <property type="entry name" value="THIOL_PROTEASE_HIS"/>
    <property type="match status" value="1"/>
</dbReference>
<dbReference type="InterPro" id="IPR038765">
    <property type="entry name" value="Papain-like_cys_pep_sf"/>
</dbReference>
<dbReference type="Gene3D" id="3.90.70.10">
    <property type="entry name" value="Cysteine proteinases"/>
    <property type="match status" value="1"/>
</dbReference>
<dbReference type="InterPro" id="IPR025661">
    <property type="entry name" value="Pept_asp_AS"/>
</dbReference>
<keyword evidence="8" id="KW-0325">Glycoprotein</keyword>
<keyword evidence="5" id="KW-0378">Hydrolase</keyword>
<dbReference type="SUPFAM" id="SSF54001">
    <property type="entry name" value="Cysteine proteinases"/>
    <property type="match status" value="1"/>
</dbReference>
<dbReference type="InterPro" id="IPR025660">
    <property type="entry name" value="Pept_his_AS"/>
</dbReference>
<protein>
    <recommendedName>
        <fullName evidence="9">Vignain</fullName>
    </recommendedName>
    <alternativeName>
        <fullName evidence="10">Bean endopeptidase</fullName>
    </alternativeName>
</protein>
<dbReference type="FunFam" id="3.90.70.10:FF:000023">
    <property type="entry name" value="Senescence-specific cysteine protease SAG39"/>
    <property type="match status" value="1"/>
</dbReference>
<keyword evidence="4 11" id="KW-0732">Signal</keyword>
<keyword evidence="3" id="KW-0645">Protease</keyword>
<dbReference type="GO" id="GO:0006508">
    <property type="term" value="P:proteolysis"/>
    <property type="evidence" value="ECO:0007669"/>
    <property type="project" value="UniProtKB-KW"/>
</dbReference>
<dbReference type="EMBL" id="JAMSHJ010000007">
    <property type="protein sequence ID" value="KAI5387678.1"/>
    <property type="molecule type" value="Genomic_DNA"/>
</dbReference>
<dbReference type="InterPro" id="IPR000668">
    <property type="entry name" value="Peptidase_C1A_C"/>
</dbReference>
<evidence type="ECO:0000313" key="15">
    <source>
        <dbReference type="Proteomes" id="UP001058974"/>
    </source>
</evidence>
<feature type="domain" description="Peptidase C1A papain C-terminal" evidence="12">
    <location>
        <begin position="126"/>
        <end position="331"/>
    </location>
</feature>
<evidence type="ECO:0000256" key="1">
    <source>
        <dbReference type="ARBA" id="ARBA00004319"/>
    </source>
</evidence>
<evidence type="ECO:0000256" key="10">
    <source>
        <dbReference type="ARBA" id="ARBA00080531"/>
    </source>
</evidence>
<dbReference type="PANTHER" id="PTHR12411">
    <property type="entry name" value="CYSTEINE PROTEASE FAMILY C1-RELATED"/>
    <property type="match status" value="1"/>
</dbReference>
<feature type="signal peptide" evidence="11">
    <location>
        <begin position="1"/>
        <end position="27"/>
    </location>
</feature>
<dbReference type="Gramene" id="Psat07G0367800-T2">
    <property type="protein sequence ID" value="KAI5387678.1"/>
    <property type="gene ID" value="KIW84_073678"/>
</dbReference>
<evidence type="ECO:0000313" key="14">
    <source>
        <dbReference type="EMBL" id="KAI5387678.1"/>
    </source>
</evidence>
<dbReference type="InterPro" id="IPR039417">
    <property type="entry name" value="Peptidase_C1A_papain-like"/>
</dbReference>
<evidence type="ECO:0000256" key="11">
    <source>
        <dbReference type="SAM" id="SignalP"/>
    </source>
</evidence>
<dbReference type="AlphaFoldDB" id="A0A9D4VQQ7"/>
<keyword evidence="7" id="KW-1015">Disulfide bond</keyword>
<evidence type="ECO:0000256" key="3">
    <source>
        <dbReference type="ARBA" id="ARBA00022670"/>
    </source>
</evidence>
<feature type="chain" id="PRO_5039613439" description="Vignain" evidence="11">
    <location>
        <begin position="28"/>
        <end position="332"/>
    </location>
</feature>
<evidence type="ECO:0000256" key="2">
    <source>
        <dbReference type="ARBA" id="ARBA00008455"/>
    </source>
</evidence>
<dbReference type="Proteomes" id="UP001058974">
    <property type="component" value="Chromosome 7"/>
</dbReference>
<sequence>MAAKNQVYHSIALLLFSLGLLAIQVTSRTLGDKSIYERHQQWMSHYGKVYKDPQEMEKRLKIFTENVNYIEASNNAENKKSYKLGINQFADLTNEEFTTSRNKFKGHMCSSITRTTTFKYENISVISSSVDWRKKGAVTPVKNQGQCEGIHQLSTGKLISLSEQELVDCDTKGVDQGCEGGLMDDAFKFIIQNHGLSTEAQYPYQGVDGTCSANQASTQAATITGYEDVPANNEQALQKAVANQPISVAIDASGSDFQFYKSGVFTGSCGTELDHGVTAVGFGIDSDGSKYWLVKNSWGADWGEEGYIRMQRGVDAAEGLCGIAMQASYPTA</sequence>
<evidence type="ECO:0000256" key="6">
    <source>
        <dbReference type="ARBA" id="ARBA00022807"/>
    </source>
</evidence>
<dbReference type="GO" id="GO:0005788">
    <property type="term" value="C:endoplasmic reticulum lumen"/>
    <property type="evidence" value="ECO:0007669"/>
    <property type="project" value="UniProtKB-SubCell"/>
</dbReference>
<accession>A0A9D4VQQ7</accession>
<dbReference type="PROSITE" id="PS00640">
    <property type="entry name" value="THIOL_PROTEASE_ASN"/>
    <property type="match status" value="1"/>
</dbReference>
<dbReference type="SMART" id="SM00645">
    <property type="entry name" value="Pept_C1"/>
    <property type="match status" value="1"/>
</dbReference>
<evidence type="ECO:0000256" key="4">
    <source>
        <dbReference type="ARBA" id="ARBA00022729"/>
    </source>
</evidence>